<protein>
    <recommendedName>
        <fullName evidence="1">DUF7600 domain-containing protein</fullName>
    </recommendedName>
</protein>
<dbReference type="PhylomeDB" id="A0A0A2JB90"/>
<dbReference type="EMBL" id="JQFZ01000275">
    <property type="protein sequence ID" value="KGO51923.1"/>
    <property type="molecule type" value="Genomic_DNA"/>
</dbReference>
<dbReference type="RefSeq" id="XP_016594721.1">
    <property type="nucleotide sequence ID" value="XM_016743656.1"/>
</dbReference>
<accession>A0A0A2JB90</accession>
<reference evidence="2 3" key="1">
    <citation type="journal article" date="2015" name="Mol. Plant Microbe Interact.">
        <title>Genome, transcriptome, and functional analyses of Penicillium expansum provide new insights into secondary metabolism and pathogenicity.</title>
        <authorList>
            <person name="Ballester A.R."/>
            <person name="Marcet-Houben M."/>
            <person name="Levin E."/>
            <person name="Sela N."/>
            <person name="Selma-Lazaro C."/>
            <person name="Carmona L."/>
            <person name="Wisniewski M."/>
            <person name="Droby S."/>
            <person name="Gonzalez-Candelas L."/>
            <person name="Gabaldon T."/>
        </authorList>
    </citation>
    <scope>NUCLEOTIDE SEQUENCE [LARGE SCALE GENOMIC DNA]</scope>
    <source>
        <strain evidence="2 3">MD-8</strain>
    </source>
</reference>
<dbReference type="OrthoDB" id="5273847at2759"/>
<dbReference type="InterPro" id="IPR056021">
    <property type="entry name" value="DUF7600"/>
</dbReference>
<evidence type="ECO:0000259" key="1">
    <source>
        <dbReference type="Pfam" id="PF24539"/>
    </source>
</evidence>
<comment type="caution">
    <text evidence="2">The sequence shown here is derived from an EMBL/GenBank/DDBJ whole genome shotgun (WGS) entry which is preliminary data.</text>
</comment>
<dbReference type="Pfam" id="PF24539">
    <property type="entry name" value="DUF7600"/>
    <property type="match status" value="1"/>
</dbReference>
<dbReference type="AlphaFoldDB" id="A0A0A2JB90"/>
<gene>
    <name evidence="2" type="ORF">PEX2_063850</name>
</gene>
<dbReference type="Proteomes" id="UP000030143">
    <property type="component" value="Unassembled WGS sequence"/>
</dbReference>
<dbReference type="GeneID" id="27679076"/>
<dbReference type="HOGENOM" id="CLU_2197824_0_0_1"/>
<organism evidence="2 3">
    <name type="scientific">Penicillium expansum</name>
    <name type="common">Blue mold rot fungus</name>
    <dbReference type="NCBI Taxonomy" id="27334"/>
    <lineage>
        <taxon>Eukaryota</taxon>
        <taxon>Fungi</taxon>
        <taxon>Dikarya</taxon>
        <taxon>Ascomycota</taxon>
        <taxon>Pezizomycotina</taxon>
        <taxon>Eurotiomycetes</taxon>
        <taxon>Eurotiomycetidae</taxon>
        <taxon>Eurotiales</taxon>
        <taxon>Aspergillaceae</taxon>
        <taxon>Penicillium</taxon>
    </lineage>
</organism>
<evidence type="ECO:0000313" key="2">
    <source>
        <dbReference type="EMBL" id="KGO51923.1"/>
    </source>
</evidence>
<sequence>MTTISSDLVEIAVSVLAEDEHSFITGFSLVYGESSSNISFGYGIPEKQIKIGLCGQTLTGFEVFAGEGGIQAIRPIFDRGYGICRGMIDGEIKAFAGDFDFTDSLVAL</sequence>
<name>A0A0A2JB90_PENEN</name>
<keyword evidence="3" id="KW-1185">Reference proteome</keyword>
<evidence type="ECO:0000313" key="3">
    <source>
        <dbReference type="Proteomes" id="UP000030143"/>
    </source>
</evidence>
<dbReference type="VEuPathDB" id="FungiDB:PEXP_093280"/>
<feature type="domain" description="DUF7600" evidence="1">
    <location>
        <begin position="2"/>
        <end position="80"/>
    </location>
</feature>
<proteinExistence type="predicted"/>